<evidence type="ECO:0000313" key="2">
    <source>
        <dbReference type="EMBL" id="TMI82952.1"/>
    </source>
</evidence>
<feature type="signal peptide" evidence="1">
    <location>
        <begin position="1"/>
        <end position="29"/>
    </location>
</feature>
<gene>
    <name evidence="2" type="ORF">E6H04_03835</name>
</gene>
<proteinExistence type="predicted"/>
<name>A0A537JHZ6_9BACT</name>
<evidence type="ECO:0008006" key="4">
    <source>
        <dbReference type="Google" id="ProtNLM"/>
    </source>
</evidence>
<organism evidence="2 3">
    <name type="scientific">Candidatus Segetimicrobium genomatis</name>
    <dbReference type="NCBI Taxonomy" id="2569760"/>
    <lineage>
        <taxon>Bacteria</taxon>
        <taxon>Bacillati</taxon>
        <taxon>Candidatus Sysuimicrobiota</taxon>
        <taxon>Candidatus Sysuimicrobiia</taxon>
        <taxon>Candidatus Sysuimicrobiales</taxon>
        <taxon>Candidatus Segetimicrobiaceae</taxon>
        <taxon>Candidatus Segetimicrobium</taxon>
    </lineage>
</organism>
<comment type="caution">
    <text evidence="2">The sequence shown here is derived from an EMBL/GenBank/DDBJ whole genome shotgun (WGS) entry which is preliminary data.</text>
</comment>
<dbReference type="AlphaFoldDB" id="A0A537JHZ6"/>
<sequence>MAKRFDRSLMAGLVLGALIAASSAPPAVARELPLILITLTSPVSRGHDARVAVRTAPGTQCMLLFHYQAGATAKNLAMPKRADDKGRVSWRWRVDPHAVPGSWPIVVHCTDEFKGSVEQRRLEMPFVVR</sequence>
<keyword evidence="1" id="KW-0732">Signal</keyword>
<feature type="chain" id="PRO_5022151179" description="DUF2914 domain-containing protein" evidence="1">
    <location>
        <begin position="30"/>
        <end position="129"/>
    </location>
</feature>
<dbReference type="EMBL" id="VBAO01000100">
    <property type="protein sequence ID" value="TMI82952.1"/>
    <property type="molecule type" value="Genomic_DNA"/>
</dbReference>
<evidence type="ECO:0000313" key="3">
    <source>
        <dbReference type="Proteomes" id="UP000320048"/>
    </source>
</evidence>
<reference evidence="2 3" key="1">
    <citation type="journal article" date="2019" name="Nat. Microbiol.">
        <title>Mediterranean grassland soil C-N compound turnover is dependent on rainfall and depth, and is mediated by genomically divergent microorganisms.</title>
        <authorList>
            <person name="Diamond S."/>
            <person name="Andeer P.F."/>
            <person name="Li Z."/>
            <person name="Crits-Christoph A."/>
            <person name="Burstein D."/>
            <person name="Anantharaman K."/>
            <person name="Lane K.R."/>
            <person name="Thomas B.C."/>
            <person name="Pan C."/>
            <person name="Northen T.R."/>
            <person name="Banfield J.F."/>
        </authorList>
    </citation>
    <scope>NUCLEOTIDE SEQUENCE [LARGE SCALE GENOMIC DNA]</scope>
    <source>
        <strain evidence="2">NP_7</strain>
    </source>
</reference>
<evidence type="ECO:0000256" key="1">
    <source>
        <dbReference type="SAM" id="SignalP"/>
    </source>
</evidence>
<dbReference type="Proteomes" id="UP000320048">
    <property type="component" value="Unassembled WGS sequence"/>
</dbReference>
<accession>A0A537JHZ6</accession>
<protein>
    <recommendedName>
        <fullName evidence="4">DUF2914 domain-containing protein</fullName>
    </recommendedName>
</protein>